<dbReference type="Proteomes" id="UP000324705">
    <property type="component" value="Chromosome 3A"/>
</dbReference>
<name>A0A9R0RLU8_TRITD</name>
<keyword evidence="2" id="KW-1185">Reference proteome</keyword>
<accession>A0A9R0RLU8</accession>
<dbReference type="EMBL" id="LT934115">
    <property type="protein sequence ID" value="VAH62366.1"/>
    <property type="molecule type" value="Genomic_DNA"/>
</dbReference>
<organism evidence="1 2">
    <name type="scientific">Triticum turgidum subsp. durum</name>
    <name type="common">Durum wheat</name>
    <name type="synonym">Triticum durum</name>
    <dbReference type="NCBI Taxonomy" id="4567"/>
    <lineage>
        <taxon>Eukaryota</taxon>
        <taxon>Viridiplantae</taxon>
        <taxon>Streptophyta</taxon>
        <taxon>Embryophyta</taxon>
        <taxon>Tracheophyta</taxon>
        <taxon>Spermatophyta</taxon>
        <taxon>Magnoliopsida</taxon>
        <taxon>Liliopsida</taxon>
        <taxon>Poales</taxon>
        <taxon>Poaceae</taxon>
        <taxon>BOP clade</taxon>
        <taxon>Pooideae</taxon>
        <taxon>Triticodae</taxon>
        <taxon>Triticeae</taxon>
        <taxon>Triticinae</taxon>
        <taxon>Triticum</taxon>
    </lineage>
</organism>
<sequence length="90" mass="10198">MAQMKFYICQQNKLQKGMLFNTPRNNLSKFDRSRSEHARLASQIIASITSESIASEAVPFAVCEFLIPAHIHCHVPAVCRAHPNENLYLL</sequence>
<dbReference type="AlphaFoldDB" id="A0A9R0RLU8"/>
<protein>
    <submittedName>
        <fullName evidence="1">Uncharacterized protein</fullName>
    </submittedName>
</protein>
<dbReference type="Gramene" id="TRITD3Av1G162730.2">
    <property type="protein sequence ID" value="TRITD3Av1G162730.2"/>
    <property type="gene ID" value="TRITD3Av1G162730"/>
</dbReference>
<gene>
    <name evidence="1" type="ORF">TRITD_3Av1G162730</name>
</gene>
<reference evidence="1 2" key="1">
    <citation type="submission" date="2017-09" db="EMBL/GenBank/DDBJ databases">
        <authorList>
            <consortium name="International Durum Wheat Genome Sequencing Consortium (IDWGSC)"/>
            <person name="Milanesi L."/>
        </authorList>
    </citation>
    <scope>NUCLEOTIDE SEQUENCE [LARGE SCALE GENOMIC DNA]</scope>
    <source>
        <strain evidence="2">cv. Svevo</strain>
    </source>
</reference>
<proteinExistence type="predicted"/>
<evidence type="ECO:0000313" key="1">
    <source>
        <dbReference type="EMBL" id="VAH62366.1"/>
    </source>
</evidence>
<evidence type="ECO:0000313" key="2">
    <source>
        <dbReference type="Proteomes" id="UP000324705"/>
    </source>
</evidence>